<organism evidence="1 2">
    <name type="scientific">Pseudomonas benzenivorans</name>
    <dbReference type="NCBI Taxonomy" id="556533"/>
    <lineage>
        <taxon>Bacteria</taxon>
        <taxon>Pseudomonadati</taxon>
        <taxon>Pseudomonadota</taxon>
        <taxon>Gammaproteobacteria</taxon>
        <taxon>Pseudomonadales</taxon>
        <taxon>Pseudomonadaceae</taxon>
        <taxon>Pseudomonas</taxon>
    </lineage>
</organism>
<evidence type="ECO:0008006" key="3">
    <source>
        <dbReference type="Google" id="ProtNLM"/>
    </source>
</evidence>
<sequence>MKITLVLMGLSIYLLLWEKLPEWGTWFSRMVERLPAPLAYLYEAWRCPYCFGFWVALLLHALTGIQTIAALDQAPAWLGLLGEPLFWGLDALASATLIMLGKLGKLGKLGLSALAVPAIKGQRMTQAFKQQLRDPQVGQG</sequence>
<dbReference type="Proteomes" id="UP001305928">
    <property type="component" value="Chromosome"/>
</dbReference>
<reference evidence="1 2" key="1">
    <citation type="submission" date="2023-11" db="EMBL/GenBank/DDBJ databases">
        <title>Complete genome of Pseudomonas benzenivorans BA3361.</title>
        <authorList>
            <person name="Shin S.Y."/>
            <person name="Song J."/>
            <person name="Kang H."/>
        </authorList>
    </citation>
    <scope>NUCLEOTIDE SEQUENCE [LARGE SCALE GENOMIC DNA]</scope>
    <source>
        <strain evidence="1 2">HNIBRBA3361</strain>
    </source>
</reference>
<evidence type="ECO:0000313" key="2">
    <source>
        <dbReference type="Proteomes" id="UP001305928"/>
    </source>
</evidence>
<dbReference type="RefSeq" id="WP_318642753.1">
    <property type="nucleotide sequence ID" value="NZ_CP137892.1"/>
</dbReference>
<accession>A0ABZ0PS79</accession>
<gene>
    <name evidence="1" type="ORF">SBP02_14405</name>
</gene>
<protein>
    <recommendedName>
        <fullName evidence="3">DUF2752 domain-containing protein</fullName>
    </recommendedName>
</protein>
<name>A0ABZ0PS79_9PSED</name>
<proteinExistence type="predicted"/>
<dbReference type="EMBL" id="CP137892">
    <property type="protein sequence ID" value="WPC03961.1"/>
    <property type="molecule type" value="Genomic_DNA"/>
</dbReference>
<evidence type="ECO:0000313" key="1">
    <source>
        <dbReference type="EMBL" id="WPC03961.1"/>
    </source>
</evidence>
<keyword evidence="2" id="KW-1185">Reference proteome</keyword>